<dbReference type="PROSITE" id="PS01309">
    <property type="entry name" value="UPF0057"/>
    <property type="match status" value="1"/>
</dbReference>
<proteinExistence type="inferred from homology"/>
<dbReference type="PANTHER" id="PTHR21659">
    <property type="entry name" value="HYDROPHOBIC PROTEIN RCI2 LOW TEMPERATURE AND SALT RESPONSIVE PROTEIN LTI6 -RELATED"/>
    <property type="match status" value="1"/>
</dbReference>
<dbReference type="RefSeq" id="WP_051387532.1">
    <property type="nucleotide sequence ID" value="NZ_CP068053.1"/>
</dbReference>
<protein>
    <submittedName>
        <fullName evidence="7">YqaE/Pmp3 family membrane protein</fullName>
    </submittedName>
</protein>
<reference evidence="7 8" key="1">
    <citation type="submission" date="2021-01" db="EMBL/GenBank/DDBJ databases">
        <title>FDA dAtabase for Regulatory Grade micrObial Sequences (FDA-ARGOS): Supporting development and validation of Infectious Disease Dx tests.</title>
        <authorList>
            <person name="Nelson B."/>
            <person name="Plummer A."/>
            <person name="Tallon L."/>
            <person name="Sadzewicz L."/>
            <person name="Zhao X."/>
            <person name="Boylan J."/>
            <person name="Ott S."/>
            <person name="Bowen H."/>
            <person name="Vavikolanu K."/>
            <person name="Mehta A."/>
            <person name="Aluvathingal J."/>
            <person name="Nadendla S."/>
            <person name="Myers T."/>
            <person name="Yan Y."/>
            <person name="Sichtig H."/>
        </authorList>
    </citation>
    <scope>NUCLEOTIDE SEQUENCE [LARGE SCALE GENOMIC DNA]</scope>
    <source>
        <strain evidence="7 8">FDAARGOS_1161</strain>
    </source>
</reference>
<evidence type="ECO:0000313" key="7">
    <source>
        <dbReference type="EMBL" id="QQT01391.1"/>
    </source>
</evidence>
<keyword evidence="4 6" id="KW-1133">Transmembrane helix</keyword>
<dbReference type="InterPro" id="IPR000612">
    <property type="entry name" value="PMP3"/>
</dbReference>
<evidence type="ECO:0000256" key="3">
    <source>
        <dbReference type="ARBA" id="ARBA00022692"/>
    </source>
</evidence>
<gene>
    <name evidence="7" type="ORF">I6J18_05855</name>
</gene>
<dbReference type="KEGG" id="ppsr:I6J18_05855"/>
<dbReference type="GO" id="GO:0016020">
    <property type="term" value="C:membrane"/>
    <property type="evidence" value="ECO:0007669"/>
    <property type="project" value="UniProtKB-SubCell"/>
</dbReference>
<keyword evidence="5 6" id="KW-0472">Membrane</keyword>
<dbReference type="EMBL" id="CP068053">
    <property type="protein sequence ID" value="QQT01391.1"/>
    <property type="molecule type" value="Genomic_DNA"/>
</dbReference>
<keyword evidence="3 6" id="KW-0812">Transmembrane</keyword>
<feature type="transmembrane region" description="Helical" evidence="6">
    <location>
        <begin position="28"/>
        <end position="46"/>
    </location>
</feature>
<evidence type="ECO:0000256" key="5">
    <source>
        <dbReference type="ARBA" id="ARBA00023136"/>
    </source>
</evidence>
<dbReference type="Proteomes" id="UP000595254">
    <property type="component" value="Chromosome"/>
</dbReference>
<evidence type="ECO:0000256" key="1">
    <source>
        <dbReference type="ARBA" id="ARBA00004370"/>
    </source>
</evidence>
<comment type="subcellular location">
    <subcellularLocation>
        <location evidence="1">Membrane</location>
    </subcellularLocation>
</comment>
<evidence type="ECO:0000256" key="4">
    <source>
        <dbReference type="ARBA" id="ARBA00022989"/>
    </source>
</evidence>
<dbReference type="AlphaFoldDB" id="A0A974S1C3"/>
<evidence type="ECO:0000256" key="6">
    <source>
        <dbReference type="SAM" id="Phobius"/>
    </source>
</evidence>
<accession>A0A974S1C3</accession>
<dbReference type="PANTHER" id="PTHR21659:SF42">
    <property type="entry name" value="UPF0057 MEMBRANE PROTEIN ZK632.10-RELATED"/>
    <property type="match status" value="1"/>
</dbReference>
<evidence type="ECO:0000313" key="8">
    <source>
        <dbReference type="Proteomes" id="UP000595254"/>
    </source>
</evidence>
<comment type="similarity">
    <text evidence="2">Belongs to the UPF0057 (PMP3) family.</text>
</comment>
<sequence length="64" mass="7196">MMYLLAILLPPVAVLLSGKPVQAVLNFILCIFFWIPGVIHAILVVNEKKADKRAAKMYARSRQD</sequence>
<name>A0A974S1C3_PERPY</name>
<keyword evidence="8" id="KW-1185">Reference proteome</keyword>
<evidence type="ECO:0000256" key="2">
    <source>
        <dbReference type="ARBA" id="ARBA00009530"/>
    </source>
</evidence>
<organism evidence="7 8">
    <name type="scientific">Peribacillus psychrosaccharolyticus</name>
    <name type="common">Bacillus psychrosaccharolyticus</name>
    <dbReference type="NCBI Taxonomy" id="1407"/>
    <lineage>
        <taxon>Bacteria</taxon>
        <taxon>Bacillati</taxon>
        <taxon>Bacillota</taxon>
        <taxon>Bacilli</taxon>
        <taxon>Bacillales</taxon>
        <taxon>Bacillaceae</taxon>
        <taxon>Peribacillus</taxon>
    </lineage>
</organism>
<dbReference type="Pfam" id="PF01679">
    <property type="entry name" value="Pmp3"/>
    <property type="match status" value="1"/>
</dbReference>